<dbReference type="EMBL" id="LWLT01000005">
    <property type="status" value="NOT_ANNOTATED_CDS"/>
    <property type="molecule type" value="Genomic_DNA"/>
</dbReference>
<organism evidence="4 5">
    <name type="scientific">Capra hircus</name>
    <name type="common">Goat</name>
    <dbReference type="NCBI Taxonomy" id="9925"/>
    <lineage>
        <taxon>Eukaryota</taxon>
        <taxon>Metazoa</taxon>
        <taxon>Chordata</taxon>
        <taxon>Craniata</taxon>
        <taxon>Vertebrata</taxon>
        <taxon>Euteleostomi</taxon>
        <taxon>Mammalia</taxon>
        <taxon>Eutheria</taxon>
        <taxon>Laurasiatheria</taxon>
        <taxon>Artiodactyla</taxon>
        <taxon>Ruminantia</taxon>
        <taxon>Pecora</taxon>
        <taxon>Bovidae</taxon>
        <taxon>Caprinae</taxon>
        <taxon>Capra</taxon>
    </lineage>
</organism>
<dbReference type="SUPFAM" id="SSF56436">
    <property type="entry name" value="C-type lectin-like"/>
    <property type="match status" value="1"/>
</dbReference>
<evidence type="ECO:0000259" key="3">
    <source>
        <dbReference type="PROSITE" id="PS50041"/>
    </source>
</evidence>
<dbReference type="PROSITE" id="PS50041">
    <property type="entry name" value="C_TYPE_LECTIN_2"/>
    <property type="match status" value="1"/>
</dbReference>
<comment type="subcellular location">
    <subcellularLocation>
        <location evidence="1">Membrane</location>
        <topology evidence="1">Single-pass membrane protein</topology>
    </subcellularLocation>
</comment>
<dbReference type="GO" id="GO:0030246">
    <property type="term" value="F:carbohydrate binding"/>
    <property type="evidence" value="ECO:0007669"/>
    <property type="project" value="UniProtKB-KW"/>
</dbReference>
<dbReference type="AlphaFoldDB" id="A0A452EYI6"/>
<dbReference type="InterPro" id="IPR033992">
    <property type="entry name" value="NKR-like_CTLD"/>
</dbReference>
<dbReference type="PANTHER" id="PTHR46746">
    <property type="entry name" value="KILLER CELL LECTIN-LIKE RECEPTOR SUBFAMILY F MEMBER 2"/>
    <property type="match status" value="1"/>
</dbReference>
<dbReference type="Ensembl" id="ENSCHIT00000024921.1">
    <property type="protein sequence ID" value="ENSCHIP00000017112.1"/>
    <property type="gene ID" value="ENSCHIG00000017095.1"/>
</dbReference>
<keyword evidence="2" id="KW-0430">Lectin</keyword>
<dbReference type="STRING" id="9925.ENSCHIP00000017112"/>
<dbReference type="Pfam" id="PF00059">
    <property type="entry name" value="Lectin_C"/>
    <property type="match status" value="1"/>
</dbReference>
<dbReference type="Proteomes" id="UP000291000">
    <property type="component" value="Chromosome 5"/>
</dbReference>
<keyword evidence="5" id="KW-1185">Reference proteome</keyword>
<reference evidence="4" key="2">
    <citation type="submission" date="2025-08" db="UniProtKB">
        <authorList>
            <consortium name="Ensembl"/>
        </authorList>
    </citation>
    <scope>IDENTIFICATION</scope>
</reference>
<dbReference type="InterPro" id="IPR051379">
    <property type="entry name" value="C-type_Lectin_Receptor_IMM"/>
</dbReference>
<dbReference type="InterPro" id="IPR016186">
    <property type="entry name" value="C-type_lectin-like/link_sf"/>
</dbReference>
<proteinExistence type="predicted"/>
<reference evidence="4" key="3">
    <citation type="submission" date="2025-09" db="UniProtKB">
        <authorList>
            <consortium name="Ensembl"/>
        </authorList>
    </citation>
    <scope>IDENTIFICATION</scope>
</reference>
<protein>
    <recommendedName>
        <fullName evidence="3">C-type lectin domain-containing protein</fullName>
    </recommendedName>
</protein>
<reference evidence="4 5" key="1">
    <citation type="submission" date="2016-04" db="EMBL/GenBank/DDBJ databases">
        <title>Polished mammalian reference genomes with single-molecule sequencing and chromosome conformation capture applied to the Capra hircus genome.</title>
        <authorList>
            <person name="Bickhart D.M."/>
            <person name="Koren S."/>
            <person name="Rosen B."/>
            <person name="Hastie A."/>
            <person name="Liachko I."/>
            <person name="Sullivan S.T."/>
            <person name="Burton J."/>
            <person name="Sayre B.L."/>
            <person name="Huson H.J."/>
            <person name="Lee J."/>
            <person name="Lam E."/>
            <person name="Kelley C.M."/>
            <person name="Hutchison J.L."/>
            <person name="Zhou Y."/>
            <person name="Sun J."/>
            <person name="Crisa A."/>
            <person name="Schwartz J.C."/>
            <person name="Hammond J.A."/>
            <person name="Schroeder S.G."/>
            <person name="Liu G.E."/>
            <person name="Dunham M."/>
            <person name="Shendure J."/>
            <person name="Sonstegard T.S."/>
            <person name="Phillippy A.M."/>
            <person name="Van Tassell C.P."/>
            <person name="Smith T.P."/>
        </authorList>
    </citation>
    <scope>NUCLEOTIDE SEQUENCE [LARGE SCALE GENOMIC DNA]</scope>
</reference>
<dbReference type="GO" id="GO:0005886">
    <property type="term" value="C:plasma membrane"/>
    <property type="evidence" value="ECO:0007669"/>
    <property type="project" value="TreeGrafter"/>
</dbReference>
<sequence>MQKPRKHPYHCQSMWTCQDKPKCPKWHQTALRVTSIAVVTLVDTVIGLTVWGDERFSSENGTKDCNCMYPRKQQNSANFINQNLCPNGWVQKKGKCCNFFKTYQSWIDSQKFFSTMKSHLLVIQDKAELDFLQSSIQDGIYFWIGLNISHPQNTWTWLDGTPLNLPLFQVLDEIEDDACALITKKGCVIPSTDNDL</sequence>
<dbReference type="GeneTree" id="ENSGT00940000154685"/>
<feature type="domain" description="C-type lectin" evidence="3">
    <location>
        <begin position="92"/>
        <end position="186"/>
    </location>
</feature>
<accession>A0A452EYI6</accession>
<dbReference type="CDD" id="cd03593">
    <property type="entry name" value="CLECT_NK_receptors_like"/>
    <property type="match status" value="1"/>
</dbReference>
<dbReference type="PANTHER" id="PTHR46746:SF5">
    <property type="entry name" value="C-TYPE LECTIN DOMAIN-CONTAINING PROTEIN"/>
    <property type="match status" value="1"/>
</dbReference>
<dbReference type="InterPro" id="IPR001304">
    <property type="entry name" value="C-type_lectin-like"/>
</dbReference>
<dbReference type="InterPro" id="IPR016187">
    <property type="entry name" value="CTDL_fold"/>
</dbReference>
<dbReference type="OMA" id="QHKWTCK"/>
<dbReference type="SMART" id="SM00034">
    <property type="entry name" value="CLECT"/>
    <property type="match status" value="1"/>
</dbReference>
<evidence type="ECO:0000313" key="4">
    <source>
        <dbReference type="Ensembl" id="ENSCHIP00000017112.1"/>
    </source>
</evidence>
<dbReference type="Bgee" id="ENSCHIG00000017095">
    <property type="expression patterns" value="Expressed in thymus and 1 other cell type or tissue"/>
</dbReference>
<evidence type="ECO:0000256" key="2">
    <source>
        <dbReference type="ARBA" id="ARBA00022734"/>
    </source>
</evidence>
<dbReference type="Gene3D" id="3.10.100.10">
    <property type="entry name" value="Mannose-Binding Protein A, subunit A"/>
    <property type="match status" value="1"/>
</dbReference>
<name>A0A452EYI6_CAPHI</name>
<evidence type="ECO:0000256" key="1">
    <source>
        <dbReference type="ARBA" id="ARBA00004167"/>
    </source>
</evidence>
<evidence type="ECO:0000313" key="5">
    <source>
        <dbReference type="Proteomes" id="UP000291000"/>
    </source>
</evidence>